<organism evidence="2 3">
    <name type="scientific">Amycolatopsis camponoti</name>
    <dbReference type="NCBI Taxonomy" id="2606593"/>
    <lineage>
        <taxon>Bacteria</taxon>
        <taxon>Bacillati</taxon>
        <taxon>Actinomycetota</taxon>
        <taxon>Actinomycetes</taxon>
        <taxon>Pseudonocardiales</taxon>
        <taxon>Pseudonocardiaceae</taxon>
        <taxon>Amycolatopsis</taxon>
    </lineage>
</organism>
<sequence>MVQITVARWVLDEIPEPVVAICRVVFRSDAGQLLSRALRRRPENPRRKHMVLAALVVETGIAVVVAGALAAWSRKRFTPRSDAN</sequence>
<evidence type="ECO:0000313" key="3">
    <source>
        <dbReference type="Proteomes" id="UP000399805"/>
    </source>
</evidence>
<dbReference type="RefSeq" id="WP_155548641.1">
    <property type="nucleotide sequence ID" value="NZ_CABVGP010000003.1"/>
</dbReference>
<keyword evidence="1" id="KW-1133">Transmembrane helix</keyword>
<keyword evidence="1" id="KW-0472">Membrane</keyword>
<protein>
    <submittedName>
        <fullName evidence="2">Uncharacterized protein</fullName>
    </submittedName>
</protein>
<dbReference type="EMBL" id="CABVGP010000003">
    <property type="protein sequence ID" value="VVJ23912.1"/>
    <property type="molecule type" value="Genomic_DNA"/>
</dbReference>
<evidence type="ECO:0000256" key="1">
    <source>
        <dbReference type="SAM" id="Phobius"/>
    </source>
</evidence>
<accession>A0A6I8M0H9</accession>
<keyword evidence="3" id="KW-1185">Reference proteome</keyword>
<dbReference type="Proteomes" id="UP000399805">
    <property type="component" value="Unassembled WGS sequence"/>
</dbReference>
<evidence type="ECO:0000313" key="2">
    <source>
        <dbReference type="EMBL" id="VVJ23912.1"/>
    </source>
</evidence>
<gene>
    <name evidence="2" type="ORF">AA23TX_08795</name>
</gene>
<proteinExistence type="predicted"/>
<feature type="transmembrane region" description="Helical" evidence="1">
    <location>
        <begin position="50"/>
        <end position="72"/>
    </location>
</feature>
<name>A0A6I8M0H9_9PSEU</name>
<reference evidence="2 3" key="1">
    <citation type="submission" date="2019-09" db="EMBL/GenBank/DDBJ databases">
        <authorList>
            <person name="Leyn A S."/>
        </authorList>
    </citation>
    <scope>NUCLEOTIDE SEQUENCE [LARGE SCALE GENOMIC DNA]</scope>
    <source>
        <strain evidence="2">AA231_1</strain>
    </source>
</reference>
<dbReference type="AlphaFoldDB" id="A0A6I8M0H9"/>
<keyword evidence="1" id="KW-0812">Transmembrane</keyword>